<sequence length="467" mass="51543">MTLTQTGTRGFRAYTAKHLDDLLRRAHLDAETRLRVRAVAAVLPFRTNPYVVDELIDWSDIPDDPIYRLVFPQEDMLPAGDVSRIAGLLRADAPREELQAAVRAVRVRLNPHPAGQMDLNMPKIGGEPAPGMQHKYPETVLFFPKQGQTCHAYCTYCFRWAQFVGEPDLKMASDDARSLVRYLREHPEVTSVLFTGGDPMIMSAGVLRRYVEPLLALEQLESIRIGTKSLAYWPGRFVTDPDAADTLRLFSSVAESGRNLAFMAHFSHPRELASDLVQAAVRAIMDTGAVIRTQAPLIRTINDDPGTWAEMWRGQHGLGMVPYYMFVERDTGPQDYFAVPLARAHEIFRDAYAGVSGLCRTVRGPSMSSTPGKVCVDGVAEVAGLPVFVLHLIQARDPELVGRPFFAHYDPEAVWLNELRPAFADRFPFEAAALDGADGTGRRPEGAPAGSGLRTDGEGLGSNERAG</sequence>
<dbReference type="EMBL" id="JBHSFP010000059">
    <property type="protein sequence ID" value="MFC4536828.1"/>
    <property type="molecule type" value="Genomic_DNA"/>
</dbReference>
<accession>A0ABV9CWL5</accession>
<dbReference type="RefSeq" id="WP_380852018.1">
    <property type="nucleotide sequence ID" value="NZ_JBHSFP010000059.1"/>
</dbReference>
<keyword evidence="3" id="KW-0949">S-adenosyl-L-methionine</keyword>
<evidence type="ECO:0000313" key="10">
    <source>
        <dbReference type="Proteomes" id="UP001596004"/>
    </source>
</evidence>
<evidence type="ECO:0000313" key="9">
    <source>
        <dbReference type="EMBL" id="MFC4536828.1"/>
    </source>
</evidence>
<dbReference type="InterPro" id="IPR007197">
    <property type="entry name" value="rSAM"/>
</dbReference>
<keyword evidence="2" id="KW-0004">4Fe-4S</keyword>
<dbReference type="SFLD" id="SFLDS00029">
    <property type="entry name" value="Radical_SAM"/>
    <property type="match status" value="1"/>
</dbReference>
<evidence type="ECO:0000256" key="1">
    <source>
        <dbReference type="ARBA" id="ARBA00001933"/>
    </source>
</evidence>
<comment type="caution">
    <text evidence="9">The sequence shown here is derived from an EMBL/GenBank/DDBJ whole genome shotgun (WGS) entry which is preliminary data.</text>
</comment>
<evidence type="ECO:0000256" key="2">
    <source>
        <dbReference type="ARBA" id="ARBA00022485"/>
    </source>
</evidence>
<evidence type="ECO:0000256" key="4">
    <source>
        <dbReference type="ARBA" id="ARBA00022723"/>
    </source>
</evidence>
<keyword evidence="10" id="KW-1185">Reference proteome</keyword>
<keyword evidence="6" id="KW-0408">Iron</keyword>
<keyword evidence="5" id="KW-0663">Pyridoxal phosphate</keyword>
<comment type="cofactor">
    <cofactor evidence="1">
        <name>pyridoxal 5'-phosphate</name>
        <dbReference type="ChEBI" id="CHEBI:597326"/>
    </cofactor>
</comment>
<evidence type="ECO:0000256" key="3">
    <source>
        <dbReference type="ARBA" id="ARBA00022691"/>
    </source>
</evidence>
<dbReference type="Proteomes" id="UP001596004">
    <property type="component" value="Unassembled WGS sequence"/>
</dbReference>
<evidence type="ECO:0000256" key="8">
    <source>
        <dbReference type="SAM" id="MobiDB-lite"/>
    </source>
</evidence>
<organism evidence="9 10">
    <name type="scientific">Sphaerisporangium dianthi</name>
    <dbReference type="NCBI Taxonomy" id="1436120"/>
    <lineage>
        <taxon>Bacteria</taxon>
        <taxon>Bacillati</taxon>
        <taxon>Actinomycetota</taxon>
        <taxon>Actinomycetes</taxon>
        <taxon>Streptosporangiales</taxon>
        <taxon>Streptosporangiaceae</taxon>
        <taxon>Sphaerisporangium</taxon>
    </lineage>
</organism>
<dbReference type="PANTHER" id="PTHR30538:SF0">
    <property type="entry name" value="L-LYSINE 2,3-AMINOMUTASE AQ_1632-RELATED"/>
    <property type="match status" value="1"/>
</dbReference>
<dbReference type="InterPro" id="IPR003739">
    <property type="entry name" value="Lys_aminomutase/Glu_NH3_mut"/>
</dbReference>
<evidence type="ECO:0000256" key="7">
    <source>
        <dbReference type="ARBA" id="ARBA00023014"/>
    </source>
</evidence>
<feature type="region of interest" description="Disordered" evidence="8">
    <location>
        <begin position="435"/>
        <end position="467"/>
    </location>
</feature>
<reference evidence="10" key="1">
    <citation type="journal article" date="2019" name="Int. J. Syst. Evol. Microbiol.">
        <title>The Global Catalogue of Microorganisms (GCM) 10K type strain sequencing project: providing services to taxonomists for standard genome sequencing and annotation.</title>
        <authorList>
            <consortium name="The Broad Institute Genomics Platform"/>
            <consortium name="The Broad Institute Genome Sequencing Center for Infectious Disease"/>
            <person name="Wu L."/>
            <person name="Ma J."/>
        </authorList>
    </citation>
    <scope>NUCLEOTIDE SEQUENCE [LARGE SCALE GENOMIC DNA]</scope>
    <source>
        <strain evidence="10">CGMCC 4.7132</strain>
    </source>
</reference>
<keyword evidence="4" id="KW-0479">Metal-binding</keyword>
<dbReference type="SUPFAM" id="SSF102114">
    <property type="entry name" value="Radical SAM enzymes"/>
    <property type="match status" value="1"/>
</dbReference>
<dbReference type="Gene3D" id="3.20.20.70">
    <property type="entry name" value="Aldolase class I"/>
    <property type="match status" value="1"/>
</dbReference>
<evidence type="ECO:0000256" key="5">
    <source>
        <dbReference type="ARBA" id="ARBA00022898"/>
    </source>
</evidence>
<evidence type="ECO:0000256" key="6">
    <source>
        <dbReference type="ARBA" id="ARBA00023004"/>
    </source>
</evidence>
<name>A0ABV9CWL5_9ACTN</name>
<gene>
    <name evidence="9" type="ORF">ACFO60_39170</name>
</gene>
<dbReference type="SFLD" id="SFLDG01070">
    <property type="entry name" value="PLP-dependent"/>
    <property type="match status" value="1"/>
</dbReference>
<keyword evidence="7" id="KW-0411">Iron-sulfur</keyword>
<dbReference type="PANTHER" id="PTHR30538">
    <property type="entry name" value="LYSINE 2,3-AMINOMUTASE-RELATED"/>
    <property type="match status" value="1"/>
</dbReference>
<protein>
    <submittedName>
        <fullName evidence="9">KamA family radical SAM protein</fullName>
    </submittedName>
</protein>
<dbReference type="InterPro" id="IPR013785">
    <property type="entry name" value="Aldolase_TIM"/>
</dbReference>
<proteinExistence type="predicted"/>
<dbReference type="InterPro" id="IPR058240">
    <property type="entry name" value="rSAM_sf"/>
</dbReference>